<organism evidence="4 5">
    <name type="scientific">Nicrophorus vespilloides</name>
    <name type="common">Boreal carrion beetle</name>
    <dbReference type="NCBI Taxonomy" id="110193"/>
    <lineage>
        <taxon>Eukaryota</taxon>
        <taxon>Metazoa</taxon>
        <taxon>Ecdysozoa</taxon>
        <taxon>Arthropoda</taxon>
        <taxon>Hexapoda</taxon>
        <taxon>Insecta</taxon>
        <taxon>Pterygota</taxon>
        <taxon>Neoptera</taxon>
        <taxon>Endopterygota</taxon>
        <taxon>Coleoptera</taxon>
        <taxon>Polyphaga</taxon>
        <taxon>Staphyliniformia</taxon>
        <taxon>Silphidae</taxon>
        <taxon>Nicrophorinae</taxon>
        <taxon>Nicrophorus</taxon>
    </lineage>
</organism>
<keyword evidence="4" id="KW-1185">Reference proteome</keyword>
<dbReference type="InterPro" id="IPR036291">
    <property type="entry name" value="NAD(P)-bd_dom_sf"/>
</dbReference>
<proteinExistence type="inferred from homology"/>
<dbReference type="PRINTS" id="PR00081">
    <property type="entry name" value="GDHRDH"/>
</dbReference>
<sequence>MDRWRGKVAIVTGASAGIGAAICARLVEEGCVVVGLARRVELVQQQAEKLKGKRGKLYAVKVDMSVEDDILKAFKWTTENLGPVHVLVNNAGVLTNANLISGETSQWKTVLDTNVLGLCIATREAIQNMQANKVEGHIVHINSITGHTPIYMQNTNVYGASKYAVTNLTEILRKELIDEKIKIKVSSISPGLVNTVLLNNIGKEEVQSYVEQAPKLNSEDVADAVAYVIGTPPHVQIHELTIKVVGEDY</sequence>
<evidence type="ECO:0000313" key="5">
    <source>
        <dbReference type="RefSeq" id="XP_017777411.1"/>
    </source>
</evidence>
<name>A0ABM1MS61_NICVS</name>
<dbReference type="InterPro" id="IPR002347">
    <property type="entry name" value="SDR_fam"/>
</dbReference>
<dbReference type="RefSeq" id="XP_017777411.1">
    <property type="nucleotide sequence ID" value="XM_017921922.1"/>
</dbReference>
<dbReference type="SUPFAM" id="SSF51735">
    <property type="entry name" value="NAD(P)-binding Rossmann-fold domains"/>
    <property type="match status" value="1"/>
</dbReference>
<accession>A0ABM1MS61</accession>
<dbReference type="Proteomes" id="UP000695000">
    <property type="component" value="Unplaced"/>
</dbReference>
<evidence type="ECO:0000256" key="2">
    <source>
        <dbReference type="ARBA" id="ARBA00023002"/>
    </source>
</evidence>
<dbReference type="GeneID" id="108563292"/>
<evidence type="ECO:0000256" key="1">
    <source>
        <dbReference type="ARBA" id="ARBA00006484"/>
    </source>
</evidence>
<dbReference type="Gene3D" id="3.40.50.720">
    <property type="entry name" value="NAD(P)-binding Rossmann-like Domain"/>
    <property type="match status" value="1"/>
</dbReference>
<protein>
    <submittedName>
        <fullName evidence="5">Farnesol dehydrogenase-like</fullName>
    </submittedName>
</protein>
<gene>
    <name evidence="5" type="primary">LOC108563292</name>
</gene>
<dbReference type="PRINTS" id="PR00080">
    <property type="entry name" value="SDRFAMILY"/>
</dbReference>
<evidence type="ECO:0000256" key="3">
    <source>
        <dbReference type="RuleBase" id="RU000363"/>
    </source>
</evidence>
<dbReference type="PANTHER" id="PTHR43115">
    <property type="entry name" value="DEHYDROGENASE/REDUCTASE SDR FAMILY MEMBER 11"/>
    <property type="match status" value="1"/>
</dbReference>
<evidence type="ECO:0000313" key="4">
    <source>
        <dbReference type="Proteomes" id="UP000695000"/>
    </source>
</evidence>
<dbReference type="Pfam" id="PF00106">
    <property type="entry name" value="adh_short"/>
    <property type="match status" value="1"/>
</dbReference>
<comment type="similarity">
    <text evidence="1 3">Belongs to the short-chain dehydrogenases/reductases (SDR) family.</text>
</comment>
<reference evidence="5" key="1">
    <citation type="submission" date="2025-08" db="UniProtKB">
        <authorList>
            <consortium name="RefSeq"/>
        </authorList>
    </citation>
    <scope>IDENTIFICATION</scope>
    <source>
        <tissue evidence="5">Whole Larva</tissue>
    </source>
</reference>
<dbReference type="PANTHER" id="PTHR43115:SF4">
    <property type="entry name" value="DEHYDROGENASE_REDUCTASE SDR FAMILY MEMBER 11"/>
    <property type="match status" value="1"/>
</dbReference>
<keyword evidence="2" id="KW-0560">Oxidoreductase</keyword>